<evidence type="ECO:0000313" key="1">
    <source>
        <dbReference type="EMBL" id="XCN27507.1"/>
    </source>
</evidence>
<sequence>MITGPKESGINRALMGVQVTQNITPIRERG</sequence>
<name>A0AAU8KZL7_9VIRU</name>
<protein>
    <submittedName>
        <fullName evidence="1">Uncharacterized protein</fullName>
    </submittedName>
</protein>
<dbReference type="EMBL" id="PP841134">
    <property type="protein sequence ID" value="XCN27507.1"/>
    <property type="molecule type" value="Genomic_DNA"/>
</dbReference>
<reference evidence="1" key="1">
    <citation type="submission" date="2024-05" db="EMBL/GenBank/DDBJ databases">
        <title>Complete Genome Sequences of 14 Acinetobacter baumannii phages isolated in Kenya.</title>
        <authorList>
            <person name="Mwai F."/>
            <person name="Kigen C."/>
            <person name="Makobe C."/>
            <person name="Georges M."/>
            <person name="Mutai I."/>
            <person name="Odoyo E."/>
            <person name="Gachoya M."/>
            <person name="Musila L."/>
        </authorList>
    </citation>
    <scope>NUCLEOTIDE SEQUENCE</scope>
</reference>
<organism evidence="1">
    <name type="scientific">Acinetobacter phage vB_Ab_02_KEN_02</name>
    <dbReference type="NCBI Taxonomy" id="3143017"/>
    <lineage>
        <taxon>Viruses</taxon>
    </lineage>
</organism>
<gene>
    <name evidence="1" type="ORF">MNNFUTWQ_CDS0037</name>
</gene>
<proteinExistence type="predicted"/>
<accession>A0AAU8KZL7</accession>